<keyword evidence="2" id="KW-1185">Reference proteome</keyword>
<gene>
    <name evidence="1" type="ORF">QWZ15_14010</name>
</gene>
<evidence type="ECO:0000313" key="1">
    <source>
        <dbReference type="EMBL" id="MDN3688950.1"/>
    </source>
</evidence>
<proteinExistence type="predicted"/>
<dbReference type="InterPro" id="IPR036278">
    <property type="entry name" value="Sialidase_sf"/>
</dbReference>
<keyword evidence="1" id="KW-0378">Hydrolase</keyword>
<comment type="caution">
    <text evidence="1">The sequence shown here is derived from an EMBL/GenBank/DDBJ whole genome shotgun (WGS) entry which is preliminary data.</text>
</comment>
<evidence type="ECO:0000313" key="2">
    <source>
        <dbReference type="Proteomes" id="UP001236663"/>
    </source>
</evidence>
<protein>
    <submittedName>
        <fullName evidence="1">Sialidase family protein</fullName>
        <ecNumber evidence="1">3.2.1.-</ecNumber>
    </submittedName>
</protein>
<dbReference type="SUPFAM" id="SSF50939">
    <property type="entry name" value="Sialidases"/>
    <property type="match status" value="1"/>
</dbReference>
<dbReference type="EC" id="3.2.1.-" evidence="1"/>
<dbReference type="Proteomes" id="UP001236663">
    <property type="component" value="Unassembled WGS sequence"/>
</dbReference>
<sequence length="116" mass="13326">MKPAIALFHAILLLVKHGPLRIRTGRSHLMAFVSQYDGLTWSRGLLLDQREGVSYPDGQETEDDILHIVYNRDRTGDREVLLTTFTEEAIWRSAYDEKMVEIARARKTISSKPRGE</sequence>
<reference evidence="2" key="1">
    <citation type="journal article" date="2019" name="Int. J. Syst. Evol. Microbiol.">
        <title>The Global Catalogue of Microorganisms (GCM) 10K type strain sequencing project: providing services to taxonomists for standard genome sequencing and annotation.</title>
        <authorList>
            <consortium name="The Broad Institute Genomics Platform"/>
            <consortium name="The Broad Institute Genome Sequencing Center for Infectious Disease"/>
            <person name="Wu L."/>
            <person name="Ma J."/>
        </authorList>
    </citation>
    <scope>NUCLEOTIDE SEQUENCE [LARGE SCALE GENOMIC DNA]</scope>
    <source>
        <strain evidence="2">CECT 7706</strain>
    </source>
</reference>
<keyword evidence="1" id="KW-0326">Glycosidase</keyword>
<dbReference type="RefSeq" id="WP_163387219.1">
    <property type="nucleotide sequence ID" value="NZ_JAUFQS010000015.1"/>
</dbReference>
<dbReference type="EMBL" id="JAUFQS010000015">
    <property type="protein sequence ID" value="MDN3688950.1"/>
    <property type="molecule type" value="Genomic_DNA"/>
</dbReference>
<organism evidence="1 2">
    <name type="scientific">Cyclobacterium jeungdonense</name>
    <dbReference type="NCBI Taxonomy" id="708087"/>
    <lineage>
        <taxon>Bacteria</taxon>
        <taxon>Pseudomonadati</taxon>
        <taxon>Bacteroidota</taxon>
        <taxon>Cytophagia</taxon>
        <taxon>Cytophagales</taxon>
        <taxon>Cyclobacteriaceae</taxon>
        <taxon>Cyclobacterium</taxon>
    </lineage>
</organism>
<name>A0ABT8CB09_9BACT</name>
<dbReference type="GO" id="GO:0016798">
    <property type="term" value="F:hydrolase activity, acting on glycosyl bonds"/>
    <property type="evidence" value="ECO:0007669"/>
    <property type="project" value="UniProtKB-KW"/>
</dbReference>
<accession>A0ABT8CB09</accession>
<dbReference type="CDD" id="cd15482">
    <property type="entry name" value="Sialidase_non-viral"/>
    <property type="match status" value="1"/>
</dbReference>